<dbReference type="InterPro" id="IPR010452">
    <property type="entry name" value="Isocitrate_DH_AceK"/>
</dbReference>
<feature type="domain" description="Isocitrate dehydrogenase kinase/phosphatase (AceK) regulatory" evidence="1">
    <location>
        <begin position="3"/>
        <end position="274"/>
    </location>
</feature>
<proteinExistence type="predicted"/>
<dbReference type="GO" id="GO:0005524">
    <property type="term" value="F:ATP binding"/>
    <property type="evidence" value="ECO:0007669"/>
    <property type="project" value="TreeGrafter"/>
</dbReference>
<protein>
    <recommendedName>
        <fullName evidence="1">Isocitrate dehydrogenase kinase/phosphatase (AceK) regulatory domain-containing protein</fullName>
    </recommendedName>
</protein>
<dbReference type="GO" id="GO:0005737">
    <property type="term" value="C:cytoplasm"/>
    <property type="evidence" value="ECO:0007669"/>
    <property type="project" value="InterPro"/>
</dbReference>
<organism evidence="2">
    <name type="scientific">marine metagenome</name>
    <dbReference type="NCBI Taxonomy" id="408172"/>
    <lineage>
        <taxon>unclassified sequences</taxon>
        <taxon>metagenomes</taxon>
        <taxon>ecological metagenomes</taxon>
    </lineage>
</organism>
<reference evidence="2" key="1">
    <citation type="submission" date="2018-05" db="EMBL/GenBank/DDBJ databases">
        <authorList>
            <person name="Lanie J.A."/>
            <person name="Ng W.-L."/>
            <person name="Kazmierczak K.M."/>
            <person name="Andrzejewski T.M."/>
            <person name="Davidsen T.M."/>
            <person name="Wayne K.J."/>
            <person name="Tettelin H."/>
            <person name="Glass J.I."/>
            <person name="Rusch D."/>
            <person name="Podicherti R."/>
            <person name="Tsui H.-C.T."/>
            <person name="Winkler M.E."/>
        </authorList>
    </citation>
    <scope>NUCLEOTIDE SEQUENCE</scope>
</reference>
<dbReference type="PANTHER" id="PTHR39559">
    <property type="match status" value="1"/>
</dbReference>
<name>A0A382N024_9ZZZZ</name>
<dbReference type="EMBL" id="UINC01096875">
    <property type="protein sequence ID" value="SVC54120.1"/>
    <property type="molecule type" value="Genomic_DNA"/>
</dbReference>
<sequence length="276" mass="31414">MSEIIFSSFISYMQSVQEISQKAGEHFASKKWSVNEVNASERLGLHQIKVLEVVSQIKDLLDQVTDKRGEWRNSRDIYQQLVARRPDQGLAETFFNSVARRVFTTIGIDNDVEIRWFGATTISRGESKAEVFSTWTRRGDSAALVDSLLSSYEINVEWEDLSRDVKLVAGRLDAFLMDSWGGLKLDGIDMLKPVFYRNRGAYLIGRVRFLNRVTPFILPILHGPNGLVVDTVLLTEDLGSRLFGFTRSYFFVDWPNPSEVVGFLKSLLPTKSLHQI</sequence>
<feature type="non-terminal residue" evidence="2">
    <location>
        <position position="276"/>
    </location>
</feature>
<dbReference type="InterPro" id="IPR046854">
    <property type="entry name" value="AceK_regulatory"/>
</dbReference>
<accession>A0A382N024</accession>
<dbReference type="AlphaFoldDB" id="A0A382N024"/>
<evidence type="ECO:0000259" key="1">
    <source>
        <dbReference type="Pfam" id="PF20423"/>
    </source>
</evidence>
<dbReference type="GO" id="GO:0008772">
    <property type="term" value="F:[isocitrate dehydrogenase (NADP+)] kinase activity"/>
    <property type="evidence" value="ECO:0007669"/>
    <property type="project" value="InterPro"/>
</dbReference>
<dbReference type="GO" id="GO:0004721">
    <property type="term" value="F:phosphoprotein phosphatase activity"/>
    <property type="evidence" value="ECO:0007669"/>
    <property type="project" value="TreeGrafter"/>
</dbReference>
<dbReference type="GO" id="GO:0016208">
    <property type="term" value="F:AMP binding"/>
    <property type="evidence" value="ECO:0007669"/>
    <property type="project" value="TreeGrafter"/>
</dbReference>
<dbReference type="Pfam" id="PF20423">
    <property type="entry name" value="AceK_regulatory"/>
    <property type="match status" value="1"/>
</dbReference>
<dbReference type="PANTHER" id="PTHR39559:SF1">
    <property type="entry name" value="ISOCITRATE DEHYDROGENASE KINASE_PHOSPHATASE"/>
    <property type="match status" value="1"/>
</dbReference>
<gene>
    <name evidence="2" type="ORF">METZ01_LOCUS306974</name>
</gene>
<evidence type="ECO:0000313" key="2">
    <source>
        <dbReference type="EMBL" id="SVC54120.1"/>
    </source>
</evidence>
<dbReference type="GO" id="GO:0006006">
    <property type="term" value="P:glucose metabolic process"/>
    <property type="evidence" value="ECO:0007669"/>
    <property type="project" value="InterPro"/>
</dbReference>